<name>A0ACC0BWY5_CATRO</name>
<dbReference type="Proteomes" id="UP001060085">
    <property type="component" value="Linkage Group LG02"/>
</dbReference>
<evidence type="ECO:0000313" key="1">
    <source>
        <dbReference type="EMBL" id="KAI5677130.1"/>
    </source>
</evidence>
<proteinExistence type="predicted"/>
<evidence type="ECO:0000313" key="2">
    <source>
        <dbReference type="Proteomes" id="UP001060085"/>
    </source>
</evidence>
<comment type="caution">
    <text evidence="1">The sequence shown here is derived from an EMBL/GenBank/DDBJ whole genome shotgun (WGS) entry which is preliminary data.</text>
</comment>
<organism evidence="1 2">
    <name type="scientific">Catharanthus roseus</name>
    <name type="common">Madagascar periwinkle</name>
    <name type="synonym">Vinca rosea</name>
    <dbReference type="NCBI Taxonomy" id="4058"/>
    <lineage>
        <taxon>Eukaryota</taxon>
        <taxon>Viridiplantae</taxon>
        <taxon>Streptophyta</taxon>
        <taxon>Embryophyta</taxon>
        <taxon>Tracheophyta</taxon>
        <taxon>Spermatophyta</taxon>
        <taxon>Magnoliopsida</taxon>
        <taxon>eudicotyledons</taxon>
        <taxon>Gunneridae</taxon>
        <taxon>Pentapetalae</taxon>
        <taxon>asterids</taxon>
        <taxon>lamiids</taxon>
        <taxon>Gentianales</taxon>
        <taxon>Apocynaceae</taxon>
        <taxon>Rauvolfioideae</taxon>
        <taxon>Vinceae</taxon>
        <taxon>Catharanthinae</taxon>
        <taxon>Catharanthus</taxon>
    </lineage>
</organism>
<gene>
    <name evidence="1" type="ORF">M9H77_08080</name>
</gene>
<reference evidence="2" key="1">
    <citation type="journal article" date="2023" name="Nat. Plants">
        <title>Single-cell RNA sequencing provides a high-resolution roadmap for understanding the multicellular compartmentation of specialized metabolism.</title>
        <authorList>
            <person name="Sun S."/>
            <person name="Shen X."/>
            <person name="Li Y."/>
            <person name="Li Y."/>
            <person name="Wang S."/>
            <person name="Li R."/>
            <person name="Zhang H."/>
            <person name="Shen G."/>
            <person name="Guo B."/>
            <person name="Wei J."/>
            <person name="Xu J."/>
            <person name="St-Pierre B."/>
            <person name="Chen S."/>
            <person name="Sun C."/>
        </authorList>
    </citation>
    <scope>NUCLEOTIDE SEQUENCE [LARGE SCALE GENOMIC DNA]</scope>
</reference>
<keyword evidence="2" id="KW-1185">Reference proteome</keyword>
<accession>A0ACC0BWY5</accession>
<dbReference type="EMBL" id="CM044702">
    <property type="protein sequence ID" value="KAI5677130.1"/>
    <property type="molecule type" value="Genomic_DNA"/>
</dbReference>
<sequence length="300" mass="35768">MEFRKNKANNIAFITKLCWQMCKRPGKIWVKLLRSEYLCGRSMLDNDHILNSGSWIWNSIRNYQEYFLSGACYHIKPNSNLNIWEDPWIPDLPYFRPEKTNLVDQNLNLVSDLMRNNGTTWNERLIRRNFATEVADAIFKIHISDLPEQDNLVWYPSSSGKFTIKSAYRWNQKTLYFLILMYHAISGKIYGIQTSMGETKIFFWKAALDIILSKETFSSVKDVSDGEYYLCGHDVETTHHLVFSFLVVIRWWWNSRWQLKIDCHKHWDITKWVEEITSPNNNFPLMVVEKEKHAFRNIMF</sequence>
<protein>
    <submittedName>
        <fullName evidence="1">Uncharacterized protein</fullName>
    </submittedName>
</protein>